<dbReference type="PANTHER" id="PTHR34512">
    <property type="entry name" value="CELL SURFACE PROTEIN"/>
    <property type="match status" value="1"/>
</dbReference>
<dbReference type="AlphaFoldDB" id="A0A9Q4L5E4"/>
<dbReference type="Proteomes" id="UP001154061">
    <property type="component" value="Unassembled WGS sequence"/>
</dbReference>
<evidence type="ECO:0000256" key="1">
    <source>
        <dbReference type="SAM" id="MobiDB-lite"/>
    </source>
</evidence>
<dbReference type="Gene3D" id="2.40.128.630">
    <property type="match status" value="2"/>
</dbReference>
<dbReference type="InterPro" id="IPR002372">
    <property type="entry name" value="PQQ_rpt_dom"/>
</dbReference>
<feature type="domain" description="Pyrrolo-quinoline quinone repeat" evidence="2">
    <location>
        <begin position="354"/>
        <end position="416"/>
    </location>
</feature>
<name>A0A9Q4L5E4_9EURY</name>
<feature type="compositionally biased region" description="Acidic residues" evidence="1">
    <location>
        <begin position="36"/>
        <end position="49"/>
    </location>
</feature>
<feature type="region of interest" description="Disordered" evidence="1">
    <location>
        <begin position="34"/>
        <end position="74"/>
    </location>
</feature>
<feature type="domain" description="Pyrrolo-quinoline quinone repeat" evidence="2">
    <location>
        <begin position="263"/>
        <end position="343"/>
    </location>
</feature>
<dbReference type="SMART" id="SM00564">
    <property type="entry name" value="PQQ"/>
    <property type="match status" value="7"/>
</dbReference>
<dbReference type="PANTHER" id="PTHR34512:SF30">
    <property type="entry name" value="OUTER MEMBRANE PROTEIN ASSEMBLY FACTOR BAMB"/>
    <property type="match status" value="1"/>
</dbReference>
<dbReference type="EMBL" id="JAMQOT010000008">
    <property type="protein sequence ID" value="MDF9747619.1"/>
    <property type="molecule type" value="Genomic_DNA"/>
</dbReference>
<comment type="caution">
    <text evidence="3">The sequence shown here is derived from an EMBL/GenBank/DDBJ whole genome shotgun (WGS) entry which is preliminary data.</text>
</comment>
<dbReference type="InterPro" id="IPR018391">
    <property type="entry name" value="PQQ_b-propeller_rpt"/>
</dbReference>
<dbReference type="RefSeq" id="WP_277523765.1">
    <property type="nucleotide sequence ID" value="NZ_JAMQOT010000008.1"/>
</dbReference>
<reference evidence="3" key="1">
    <citation type="submission" date="2022-06" db="EMBL/GenBank/DDBJ databases">
        <title>Natrinema sp. a new haloarchaeum isolate from saline soil.</title>
        <authorList>
            <person name="Strakova D."/>
            <person name="Galisteo C."/>
            <person name="Sanchez-Porro C."/>
            <person name="Ventosa A."/>
        </authorList>
    </citation>
    <scope>NUCLEOTIDE SEQUENCE</scope>
    <source>
        <strain evidence="3">S1CR25-10</strain>
    </source>
</reference>
<sequence length="417" mass="43449">MDRQSTRPSTARRTLLGTLAIGIGTGTAGCLRPLLEEEQAAGNETDEENGNGAESEAEAWPMFGADPGGSGWADVSPPGEDVTEAWTADLDDGRGNPVVADETVYVVARSTIRAYDATSGDEDWSTEVGLTGGTSPAPLVTDGIVYVTPGDGFLYALNADDGERLWGESVADGSESTFASPRRVGGTIVAGDAARLGGFDAESGEEQWSTELPNTVLGTVVDDERAYVGILGAGGEDSVYAFDAETGDSEWSYEGDRNGSNEPTVVDGTVYGAGMGDRGTNGYVYALDAETGSERWTTELESTVVTSPAVVDGRLYVTDEDGELYAIGTDSGDVQWQESVWDESDREGNPPKISAPAVADGRIHLGTLDGRVLAADASDGSVTWSIDVDTDVRCSPAVANGRVSIVADSVLRAIETA</sequence>
<dbReference type="Pfam" id="PF13360">
    <property type="entry name" value="PQQ_2"/>
    <property type="match status" value="3"/>
</dbReference>
<accession>A0A9Q4L5E4</accession>
<proteinExistence type="predicted"/>
<feature type="domain" description="Pyrrolo-quinoline quinone repeat" evidence="2">
    <location>
        <begin position="83"/>
        <end position="213"/>
    </location>
</feature>
<dbReference type="Gene3D" id="2.130.10.10">
    <property type="entry name" value="YVTN repeat-like/Quinoprotein amine dehydrogenase"/>
    <property type="match status" value="1"/>
</dbReference>
<dbReference type="InterPro" id="IPR015943">
    <property type="entry name" value="WD40/YVTN_repeat-like_dom_sf"/>
</dbReference>
<dbReference type="InterPro" id="IPR011047">
    <property type="entry name" value="Quinoprotein_ADH-like_sf"/>
</dbReference>
<keyword evidence="4" id="KW-1185">Reference proteome</keyword>
<dbReference type="SUPFAM" id="SSF50998">
    <property type="entry name" value="Quinoprotein alcohol dehydrogenase-like"/>
    <property type="match status" value="2"/>
</dbReference>
<organism evidence="3 4">
    <name type="scientific">Natrinema salsiterrestre</name>
    <dbReference type="NCBI Taxonomy" id="2950540"/>
    <lineage>
        <taxon>Archaea</taxon>
        <taxon>Methanobacteriati</taxon>
        <taxon>Methanobacteriota</taxon>
        <taxon>Stenosarchaea group</taxon>
        <taxon>Halobacteria</taxon>
        <taxon>Halobacteriales</taxon>
        <taxon>Natrialbaceae</taxon>
        <taxon>Natrinema</taxon>
    </lineage>
</organism>
<evidence type="ECO:0000259" key="2">
    <source>
        <dbReference type="Pfam" id="PF13360"/>
    </source>
</evidence>
<gene>
    <name evidence="3" type="ORF">NDI89_18740</name>
</gene>
<protein>
    <submittedName>
        <fullName evidence="3">PQQ-binding-like beta-propeller repeat protein</fullName>
    </submittedName>
</protein>
<evidence type="ECO:0000313" key="4">
    <source>
        <dbReference type="Proteomes" id="UP001154061"/>
    </source>
</evidence>
<evidence type="ECO:0000313" key="3">
    <source>
        <dbReference type="EMBL" id="MDF9747619.1"/>
    </source>
</evidence>
<dbReference type="PROSITE" id="PS51257">
    <property type="entry name" value="PROKAR_LIPOPROTEIN"/>
    <property type="match status" value="1"/>
</dbReference>